<dbReference type="eggNOG" id="ENOG5030IGD">
    <property type="taxonomic scope" value="Bacteria"/>
</dbReference>
<proteinExistence type="predicted"/>
<dbReference type="RefSeq" id="WP_034677818.1">
    <property type="nucleotide sequence ID" value="NZ_FPAP01000002.1"/>
</dbReference>
<comment type="caution">
    <text evidence="2">The sequence shown here is derived from an EMBL/GenBank/DDBJ whole genome shotgun (WGS) entry which is preliminary data.</text>
</comment>
<dbReference type="STRING" id="236814.IX39_14195"/>
<name>A0A085Z2B7_9FLAO</name>
<evidence type="ECO:0000313" key="3">
    <source>
        <dbReference type="Proteomes" id="UP000028713"/>
    </source>
</evidence>
<sequence length="433" mass="50580">MKWWFTATISILTLKIYKMSIIKKLGISKIKTLELNNIGKDVNEIYEIKKIKLVTALEDGSANDGKKINTQKGMINGKNYTFEVEEYIGKRTTELTSIKWEITYNDFDTGEIISLPIQARGERITVNMGNLESCGRFLYIRAYIKDKNNNAFLKIWKHNRFRWFDQIFFETDLGNRIEAWKIDQRGTSLCGMACLFYLLAKENYVDYKKICRDLFRKGEATYNNYTIKPSKELLEKKIDKDGFPEKTNMSIVDYITLAGIRNTDNPSYKGGDEDVQAINWPKTMIALSEKFLGYQDVGENGSERYIKRLNHNQSEITNIIHDVNKQIKDGYRLMLMVDSDLINDDIDFQGFDYHWIVLESEINGEFEILNQNGQLEYLVDFFAYSYGTNPFDRRDTVKDKNGNDRKNPNKGFLKSPISRSHFIKNYYGYIKVK</sequence>
<evidence type="ECO:0000256" key="1">
    <source>
        <dbReference type="SAM" id="MobiDB-lite"/>
    </source>
</evidence>
<dbReference type="EMBL" id="JPRP01000002">
    <property type="protein sequence ID" value="KFE98580.1"/>
    <property type="molecule type" value="Genomic_DNA"/>
</dbReference>
<dbReference type="Proteomes" id="UP000028713">
    <property type="component" value="Unassembled WGS sequence"/>
</dbReference>
<feature type="region of interest" description="Disordered" evidence="1">
    <location>
        <begin position="393"/>
        <end position="412"/>
    </location>
</feature>
<keyword evidence="3" id="KW-1185">Reference proteome</keyword>
<dbReference type="AlphaFoldDB" id="A0A085Z2B7"/>
<accession>A0A085Z2B7</accession>
<dbReference type="OrthoDB" id="6717961at2"/>
<reference evidence="2 3" key="1">
    <citation type="submission" date="2014-07" db="EMBL/GenBank/DDBJ databases">
        <title>Genome of Chryseobacterium formosense LMG 24722.</title>
        <authorList>
            <person name="Pipes S.E."/>
            <person name="Stropko S.J."/>
            <person name="Newman J.D."/>
        </authorList>
    </citation>
    <scope>NUCLEOTIDE SEQUENCE [LARGE SCALE GENOMIC DNA]</scope>
    <source>
        <strain evidence="2 3">LMG 24722</strain>
    </source>
</reference>
<evidence type="ECO:0000313" key="2">
    <source>
        <dbReference type="EMBL" id="KFE98580.1"/>
    </source>
</evidence>
<organism evidence="2 3">
    <name type="scientific">Chryseobacterium formosense</name>
    <dbReference type="NCBI Taxonomy" id="236814"/>
    <lineage>
        <taxon>Bacteria</taxon>
        <taxon>Pseudomonadati</taxon>
        <taxon>Bacteroidota</taxon>
        <taxon>Flavobacteriia</taxon>
        <taxon>Flavobacteriales</taxon>
        <taxon>Weeksellaceae</taxon>
        <taxon>Chryseobacterium group</taxon>
        <taxon>Chryseobacterium</taxon>
    </lineage>
</organism>
<feature type="compositionally biased region" description="Basic and acidic residues" evidence="1">
    <location>
        <begin position="393"/>
        <end position="407"/>
    </location>
</feature>
<gene>
    <name evidence="2" type="ORF">IX39_14195</name>
</gene>
<protein>
    <submittedName>
        <fullName evidence="2">Uncharacterized protein</fullName>
    </submittedName>
</protein>